<keyword evidence="1" id="KW-1185">Reference proteome</keyword>
<evidence type="ECO:0000313" key="2">
    <source>
        <dbReference type="WBParaSite" id="PSU_v2.g16012.t1"/>
    </source>
</evidence>
<organism evidence="1 2">
    <name type="scientific">Panagrolaimus superbus</name>
    <dbReference type="NCBI Taxonomy" id="310955"/>
    <lineage>
        <taxon>Eukaryota</taxon>
        <taxon>Metazoa</taxon>
        <taxon>Ecdysozoa</taxon>
        <taxon>Nematoda</taxon>
        <taxon>Chromadorea</taxon>
        <taxon>Rhabditida</taxon>
        <taxon>Tylenchina</taxon>
        <taxon>Panagrolaimomorpha</taxon>
        <taxon>Panagrolaimoidea</taxon>
        <taxon>Panagrolaimidae</taxon>
        <taxon>Panagrolaimus</taxon>
    </lineage>
</organism>
<dbReference type="Proteomes" id="UP000887577">
    <property type="component" value="Unplaced"/>
</dbReference>
<sequence>MSNLARGGFPFNFPMFQGGGGAVAIANGPGAVAVANARGSLSYAEAIAVGENARAFANANSGDSHMTGNIVESNGGFYYWNIFQPFSFLYNFMRGHNTPAAPPSNALQQHEEH</sequence>
<accession>A0A914Y9Q8</accession>
<reference evidence="2" key="1">
    <citation type="submission" date="2022-11" db="UniProtKB">
        <authorList>
            <consortium name="WormBaseParasite"/>
        </authorList>
    </citation>
    <scope>IDENTIFICATION</scope>
</reference>
<proteinExistence type="predicted"/>
<dbReference type="WBParaSite" id="PSU_v2.g16012.t1">
    <property type="protein sequence ID" value="PSU_v2.g16012.t1"/>
    <property type="gene ID" value="PSU_v2.g16012"/>
</dbReference>
<protein>
    <submittedName>
        <fullName evidence="2">Uncharacterized protein</fullName>
    </submittedName>
</protein>
<name>A0A914Y9Q8_9BILA</name>
<evidence type="ECO:0000313" key="1">
    <source>
        <dbReference type="Proteomes" id="UP000887577"/>
    </source>
</evidence>
<dbReference type="AlphaFoldDB" id="A0A914Y9Q8"/>